<dbReference type="PANTHER" id="PTHR24291:SF50">
    <property type="entry name" value="BIFUNCTIONAL ALBAFLAVENONE MONOOXYGENASE_TERPENE SYNTHASE"/>
    <property type="match status" value="1"/>
</dbReference>
<evidence type="ECO:0000256" key="3">
    <source>
        <dbReference type="ARBA" id="ARBA00022723"/>
    </source>
</evidence>
<dbReference type="EMBL" id="JAEVHL010000040">
    <property type="protein sequence ID" value="MBM0276001.1"/>
    <property type="molecule type" value="Genomic_DNA"/>
</dbReference>
<keyword evidence="2 7" id="KW-0349">Heme</keyword>
<evidence type="ECO:0000256" key="1">
    <source>
        <dbReference type="ARBA" id="ARBA00010617"/>
    </source>
</evidence>
<dbReference type="InterPro" id="IPR050196">
    <property type="entry name" value="Cytochrome_P450_Monoox"/>
</dbReference>
<evidence type="ECO:0000313" key="9">
    <source>
        <dbReference type="EMBL" id="MBM0276001.1"/>
    </source>
</evidence>
<dbReference type="Pfam" id="PF00067">
    <property type="entry name" value="p450"/>
    <property type="match status" value="1"/>
</dbReference>
<evidence type="ECO:0000313" key="10">
    <source>
        <dbReference type="Proteomes" id="UP000622245"/>
    </source>
</evidence>
<reference evidence="9 10" key="1">
    <citation type="submission" date="2021-01" db="EMBL/GenBank/DDBJ databases">
        <title>Draft genome sequence of Micromonospora sp. strain STR1s_6.</title>
        <authorList>
            <person name="Karlyshev A."/>
            <person name="Jawad R."/>
        </authorList>
    </citation>
    <scope>NUCLEOTIDE SEQUENCE [LARGE SCALE GENOMIC DNA]</scope>
    <source>
        <strain evidence="9 10">STR1S-6</strain>
    </source>
</reference>
<comment type="caution">
    <text evidence="9">The sequence shown here is derived from an EMBL/GenBank/DDBJ whole genome shotgun (WGS) entry which is preliminary data.</text>
</comment>
<dbReference type="InterPro" id="IPR001128">
    <property type="entry name" value="Cyt_P450"/>
</dbReference>
<keyword evidence="3 7" id="KW-0479">Metal-binding</keyword>
<feature type="region of interest" description="Disordered" evidence="8">
    <location>
        <begin position="1"/>
        <end position="22"/>
    </location>
</feature>
<keyword evidence="10" id="KW-1185">Reference proteome</keyword>
<dbReference type="PRINTS" id="PR00465">
    <property type="entry name" value="EP450IV"/>
</dbReference>
<evidence type="ECO:0000256" key="8">
    <source>
        <dbReference type="SAM" id="MobiDB-lite"/>
    </source>
</evidence>
<keyword evidence="6 7" id="KW-0503">Monooxygenase</keyword>
<organism evidence="9 10">
    <name type="scientific">Micromonospora tarensis</name>
    <dbReference type="NCBI Taxonomy" id="2806100"/>
    <lineage>
        <taxon>Bacteria</taxon>
        <taxon>Bacillati</taxon>
        <taxon>Actinomycetota</taxon>
        <taxon>Actinomycetes</taxon>
        <taxon>Micromonosporales</taxon>
        <taxon>Micromonosporaceae</taxon>
        <taxon>Micromonospora</taxon>
    </lineage>
</organism>
<dbReference type="PRINTS" id="PR00385">
    <property type="entry name" value="P450"/>
</dbReference>
<sequence length="465" mass="51345">MRTSKPANATTGVAGHPTAPGPAGVPGLGSLLPYRRDPAGFLLRLHRDYGGVARIRMGPMVVHLVTDPEAVRHVLVDNHANYVRGRLYDQFKLVMGRGLLTTDGDYWRGHRRAVQPVFARKALAAIVPNVIEATSQMLDRWETSARAGKPVDLVTEMLELTLVTLSRSLFGYDVSSQASLLKSVVDSSIEIMFPHGYVAEMLPGWLPTARNRRIAANRKVLDRVIDAIRANHARTGDGPLVALMEGARHQDTGVAWSDEEIRDELLTIYLAGHETTATALSWALLSAANHRWAQEEMEAEIEAVLAGRLPGIDDELPYTSAVIDESLRMYPPIWLYPRDVVADDVLGGYGVPGDTSVLLSPLVSQRNPEVWENPEAFDPRRFLPGADRGRPRMSYFPFGGGPRLCLGNLMALAELRLIVAMITQRFRFSLVPGDFVGYGDSLISLRPTTDMWVRLQSRSRAEAAR</sequence>
<proteinExistence type="inferred from homology"/>
<dbReference type="InterPro" id="IPR017972">
    <property type="entry name" value="Cyt_P450_CS"/>
</dbReference>
<protein>
    <submittedName>
        <fullName evidence="9">Cytochrome P450</fullName>
    </submittedName>
</protein>
<evidence type="ECO:0000256" key="5">
    <source>
        <dbReference type="ARBA" id="ARBA00023004"/>
    </source>
</evidence>
<name>A0ABS1YFL4_9ACTN</name>
<gene>
    <name evidence="9" type="ORF">JM949_11410</name>
</gene>
<dbReference type="Gene3D" id="1.10.630.10">
    <property type="entry name" value="Cytochrome P450"/>
    <property type="match status" value="1"/>
</dbReference>
<dbReference type="Proteomes" id="UP000622245">
    <property type="component" value="Unassembled WGS sequence"/>
</dbReference>
<dbReference type="PANTHER" id="PTHR24291">
    <property type="entry name" value="CYTOCHROME P450 FAMILY 4"/>
    <property type="match status" value="1"/>
</dbReference>
<feature type="compositionally biased region" description="Polar residues" evidence="8">
    <location>
        <begin position="1"/>
        <end position="11"/>
    </location>
</feature>
<dbReference type="PROSITE" id="PS00086">
    <property type="entry name" value="CYTOCHROME_P450"/>
    <property type="match status" value="1"/>
</dbReference>
<dbReference type="InterPro" id="IPR036396">
    <property type="entry name" value="Cyt_P450_sf"/>
</dbReference>
<dbReference type="InterPro" id="IPR002403">
    <property type="entry name" value="Cyt_P450_E_grp-IV"/>
</dbReference>
<dbReference type="RefSeq" id="WP_203148359.1">
    <property type="nucleotide sequence ID" value="NZ_JAEVHL010000040.1"/>
</dbReference>
<comment type="similarity">
    <text evidence="1 7">Belongs to the cytochrome P450 family.</text>
</comment>
<keyword evidence="4 7" id="KW-0560">Oxidoreductase</keyword>
<evidence type="ECO:0000256" key="4">
    <source>
        <dbReference type="ARBA" id="ARBA00023002"/>
    </source>
</evidence>
<dbReference type="CDD" id="cd20620">
    <property type="entry name" value="CYP132-like"/>
    <property type="match status" value="1"/>
</dbReference>
<keyword evidence="5 7" id="KW-0408">Iron</keyword>
<evidence type="ECO:0000256" key="2">
    <source>
        <dbReference type="ARBA" id="ARBA00022617"/>
    </source>
</evidence>
<accession>A0ABS1YFL4</accession>
<dbReference type="SUPFAM" id="SSF48264">
    <property type="entry name" value="Cytochrome P450"/>
    <property type="match status" value="1"/>
</dbReference>
<evidence type="ECO:0000256" key="7">
    <source>
        <dbReference type="RuleBase" id="RU000461"/>
    </source>
</evidence>
<evidence type="ECO:0000256" key="6">
    <source>
        <dbReference type="ARBA" id="ARBA00023033"/>
    </source>
</evidence>